<dbReference type="PANTHER" id="PTHR24422">
    <property type="entry name" value="CHEMOTAXIS PROTEIN METHYLTRANSFERASE"/>
    <property type="match status" value="1"/>
</dbReference>
<keyword evidence="2" id="KW-0808">Transferase</keyword>
<dbReference type="eggNOG" id="COG1352">
    <property type="taxonomic scope" value="Bacteria"/>
</dbReference>
<dbReference type="SMART" id="SM00138">
    <property type="entry name" value="MeTrc"/>
    <property type="match status" value="1"/>
</dbReference>
<evidence type="ECO:0000259" key="1">
    <source>
        <dbReference type="PROSITE" id="PS50123"/>
    </source>
</evidence>
<dbReference type="InterPro" id="IPR022641">
    <property type="entry name" value="CheR_N"/>
</dbReference>
<dbReference type="Proteomes" id="UP000030185">
    <property type="component" value="Unassembled WGS sequence"/>
</dbReference>
<keyword evidence="3" id="KW-1185">Reference proteome</keyword>
<organism evidence="2 3">
    <name type="scientific">Sporocytophaga myxococcoides</name>
    <dbReference type="NCBI Taxonomy" id="153721"/>
    <lineage>
        <taxon>Bacteria</taxon>
        <taxon>Pseudomonadati</taxon>
        <taxon>Bacteroidota</taxon>
        <taxon>Cytophagia</taxon>
        <taxon>Cytophagales</taxon>
        <taxon>Cytophagaceae</taxon>
        <taxon>Sporocytophaga</taxon>
    </lineage>
</organism>
<dbReference type="GO" id="GO:0032259">
    <property type="term" value="P:methylation"/>
    <property type="evidence" value="ECO:0007669"/>
    <property type="project" value="UniProtKB-KW"/>
</dbReference>
<evidence type="ECO:0000313" key="2">
    <source>
        <dbReference type="EMBL" id="GAL83145.1"/>
    </source>
</evidence>
<accession>A0A098L8K3</accession>
<keyword evidence="2" id="KW-0489">Methyltransferase</keyword>
<name>A0A098L8K3_9BACT</name>
<dbReference type="InterPro" id="IPR000780">
    <property type="entry name" value="CheR_MeTrfase"/>
</dbReference>
<dbReference type="Pfam" id="PF01739">
    <property type="entry name" value="CheR"/>
    <property type="match status" value="1"/>
</dbReference>
<dbReference type="Gene3D" id="3.40.50.150">
    <property type="entry name" value="Vaccinia Virus protein VP39"/>
    <property type="match status" value="1"/>
</dbReference>
<dbReference type="AlphaFoldDB" id="A0A098L8K3"/>
<dbReference type="InterPro" id="IPR022642">
    <property type="entry name" value="CheR_C"/>
</dbReference>
<comment type="caution">
    <text evidence="2">The sequence shown here is derived from an EMBL/GenBank/DDBJ whole genome shotgun (WGS) entry which is preliminary data.</text>
</comment>
<dbReference type="InterPro" id="IPR029063">
    <property type="entry name" value="SAM-dependent_MTases_sf"/>
</dbReference>
<dbReference type="PROSITE" id="PS50123">
    <property type="entry name" value="CHER"/>
    <property type="match status" value="1"/>
</dbReference>
<proteinExistence type="predicted"/>
<dbReference type="GO" id="GO:0008757">
    <property type="term" value="F:S-adenosylmethionine-dependent methyltransferase activity"/>
    <property type="evidence" value="ECO:0007669"/>
    <property type="project" value="InterPro"/>
</dbReference>
<sequence length="280" mass="32668">MMSEITISEINDLFESVYKTYGYDFREYNPDHLKRRLINRMALSQIGSFGELKRRVIAEPVFSSLIFKDLSIQVTEMFRDSSFYEAFRASVIPFIKTYPFVKIWQAGIASGEEVYSIAILLREENLYDKCMIYATDFNQHALEQGMEGVYPESKIKKYIRNYQQAGGKASLSDYIVHDYNRIIINSDLRKNIVWANHNLVTDKVFSEVNIILCRNVMIYFNKELQEKVHALFLESLANGGFLCLGMNESFPASSIMKNYSTFDVRNKIFKKKYRALSHMK</sequence>
<dbReference type="PANTHER" id="PTHR24422:SF8">
    <property type="entry name" value="CHEMOTAXIS PROTEIN"/>
    <property type="match status" value="1"/>
</dbReference>
<protein>
    <submittedName>
        <fullName evidence="2">Protein-glutamate O-methyltransferase CheR</fullName>
    </submittedName>
</protein>
<gene>
    <name evidence="2" type="ORF">MYP_371</name>
</gene>
<dbReference type="OrthoDB" id="9816309at2"/>
<dbReference type="SUPFAM" id="SSF53335">
    <property type="entry name" value="S-adenosyl-L-methionine-dependent methyltransferases"/>
    <property type="match status" value="1"/>
</dbReference>
<dbReference type="Pfam" id="PF03705">
    <property type="entry name" value="CheR_N"/>
    <property type="match status" value="1"/>
</dbReference>
<dbReference type="EMBL" id="BBLT01000001">
    <property type="protein sequence ID" value="GAL83145.1"/>
    <property type="molecule type" value="Genomic_DNA"/>
</dbReference>
<dbReference type="SUPFAM" id="SSF47757">
    <property type="entry name" value="Chemotaxis receptor methyltransferase CheR, N-terminal domain"/>
    <property type="match status" value="1"/>
</dbReference>
<dbReference type="InterPro" id="IPR050903">
    <property type="entry name" value="Bact_Chemotaxis_MeTrfase"/>
</dbReference>
<feature type="domain" description="CheR-type methyltransferase" evidence="1">
    <location>
        <begin position="1"/>
        <end position="275"/>
    </location>
</feature>
<dbReference type="RefSeq" id="WP_045457606.1">
    <property type="nucleotide sequence ID" value="NZ_BBLT01000001.1"/>
</dbReference>
<evidence type="ECO:0000313" key="3">
    <source>
        <dbReference type="Proteomes" id="UP000030185"/>
    </source>
</evidence>
<reference evidence="2 3" key="1">
    <citation type="submission" date="2014-09" db="EMBL/GenBank/DDBJ databases">
        <title>Sporocytophaga myxococcoides PG-01 genome sequencing.</title>
        <authorList>
            <person name="Liu L."/>
            <person name="Gao P.J."/>
            <person name="Chen G.J."/>
            <person name="Wang L.S."/>
        </authorList>
    </citation>
    <scope>NUCLEOTIDE SEQUENCE [LARGE SCALE GENOMIC DNA]</scope>
    <source>
        <strain evidence="2 3">PG-01</strain>
    </source>
</reference>
<dbReference type="PRINTS" id="PR00996">
    <property type="entry name" value="CHERMTFRASE"/>
</dbReference>
<dbReference type="STRING" id="153721.MYP_371"/>